<organism evidence="2 3">
    <name type="scientific">Vigna unguiculata</name>
    <name type="common">Cowpea</name>
    <dbReference type="NCBI Taxonomy" id="3917"/>
    <lineage>
        <taxon>Eukaryota</taxon>
        <taxon>Viridiplantae</taxon>
        <taxon>Streptophyta</taxon>
        <taxon>Embryophyta</taxon>
        <taxon>Tracheophyta</taxon>
        <taxon>Spermatophyta</taxon>
        <taxon>Magnoliopsida</taxon>
        <taxon>eudicotyledons</taxon>
        <taxon>Gunneridae</taxon>
        <taxon>Pentapetalae</taxon>
        <taxon>rosids</taxon>
        <taxon>fabids</taxon>
        <taxon>Fabales</taxon>
        <taxon>Fabaceae</taxon>
        <taxon>Papilionoideae</taxon>
        <taxon>50 kb inversion clade</taxon>
        <taxon>NPAAA clade</taxon>
        <taxon>indigoferoid/millettioid clade</taxon>
        <taxon>Phaseoleae</taxon>
        <taxon>Vigna</taxon>
    </lineage>
</organism>
<dbReference type="EMBL" id="CP039352">
    <property type="protein sequence ID" value="QCE03823.1"/>
    <property type="molecule type" value="Genomic_DNA"/>
</dbReference>
<dbReference type="Proteomes" id="UP000501690">
    <property type="component" value="Linkage Group LG8"/>
</dbReference>
<evidence type="ECO:0000313" key="3">
    <source>
        <dbReference type="Proteomes" id="UP000501690"/>
    </source>
</evidence>
<accession>A0A4D6MQW9</accession>
<proteinExistence type="predicted"/>
<dbReference type="AlphaFoldDB" id="A0A4D6MQW9"/>
<reference evidence="2 3" key="1">
    <citation type="submission" date="2019-04" db="EMBL/GenBank/DDBJ databases">
        <title>An improved genome assembly and genetic linkage map for asparagus bean, Vigna unguiculata ssp. sesquipedialis.</title>
        <authorList>
            <person name="Xia Q."/>
            <person name="Zhang R."/>
            <person name="Dong Y."/>
        </authorList>
    </citation>
    <scope>NUCLEOTIDE SEQUENCE [LARGE SCALE GENOMIC DNA]</scope>
    <source>
        <tissue evidence="2">Leaf</tissue>
    </source>
</reference>
<protein>
    <submittedName>
        <fullName evidence="2">Uncharacterized protein</fullName>
    </submittedName>
</protein>
<name>A0A4D6MQW9_VIGUN</name>
<feature type="region of interest" description="Disordered" evidence="1">
    <location>
        <begin position="1"/>
        <end position="50"/>
    </location>
</feature>
<sequence length="50" mass="4875">MMVGDDGGSSNFKRRGFASSNGGGPHDTTGAGPHDATNGGNLGSLGARVE</sequence>
<evidence type="ECO:0000256" key="1">
    <source>
        <dbReference type="SAM" id="MobiDB-lite"/>
    </source>
</evidence>
<gene>
    <name evidence="2" type="ORF">DEO72_LG8g1851</name>
</gene>
<keyword evidence="3" id="KW-1185">Reference proteome</keyword>
<evidence type="ECO:0000313" key="2">
    <source>
        <dbReference type="EMBL" id="QCE03823.1"/>
    </source>
</evidence>